<dbReference type="InterPro" id="IPR008181">
    <property type="entry name" value="dUTPase"/>
</dbReference>
<dbReference type="GO" id="GO:0000287">
    <property type="term" value="F:magnesium ion binding"/>
    <property type="evidence" value="ECO:0007669"/>
    <property type="project" value="UniProtKB-UniRule"/>
</dbReference>
<dbReference type="InterPro" id="IPR033704">
    <property type="entry name" value="dUTPase_trimeric"/>
</dbReference>
<dbReference type="CDD" id="cd07557">
    <property type="entry name" value="trimeric_dUTPase"/>
    <property type="match status" value="1"/>
</dbReference>
<dbReference type="UniPathway" id="UPA00610">
    <property type="reaction ID" value="UER00666"/>
</dbReference>
<evidence type="ECO:0000256" key="4">
    <source>
        <dbReference type="ARBA" id="ARBA00022801"/>
    </source>
</evidence>
<dbReference type="GO" id="GO:0004170">
    <property type="term" value="F:dUTP diphosphatase activity"/>
    <property type="evidence" value="ECO:0007669"/>
    <property type="project" value="UniProtKB-UniRule"/>
</dbReference>
<proteinExistence type="inferred from homology"/>
<dbReference type="SUPFAM" id="SSF51283">
    <property type="entry name" value="dUTPase-like"/>
    <property type="match status" value="1"/>
</dbReference>
<comment type="similarity">
    <text evidence="2 6">Belongs to the dUTPase family.</text>
</comment>
<comment type="pathway">
    <text evidence="1 6">Pyrimidine metabolism; dUMP biosynthesis; dUMP from dCTP (dUTP route): step 2/2.</text>
</comment>
<protein>
    <recommendedName>
        <fullName evidence="6">Deoxyuridine 5'-triphosphate nucleotidohydrolase</fullName>
        <shortName evidence="6">dUTPase</shortName>
        <ecNumber evidence="6">3.6.1.23</ecNumber>
    </recommendedName>
    <alternativeName>
        <fullName evidence="6">dUTP pyrophosphatase</fullName>
    </alternativeName>
</protein>
<dbReference type="AlphaFoldDB" id="A0A086IZL8"/>
<dbReference type="NCBIfam" id="NF001862">
    <property type="entry name" value="PRK00601.1"/>
    <property type="match status" value="1"/>
</dbReference>
<keyword evidence="5 6" id="KW-0546">Nucleotide metabolism</keyword>
<comment type="catalytic activity">
    <reaction evidence="6">
        <text>dUTP + H2O = dUMP + diphosphate + H(+)</text>
        <dbReference type="Rhea" id="RHEA:10248"/>
        <dbReference type="ChEBI" id="CHEBI:15377"/>
        <dbReference type="ChEBI" id="CHEBI:15378"/>
        <dbReference type="ChEBI" id="CHEBI:33019"/>
        <dbReference type="ChEBI" id="CHEBI:61555"/>
        <dbReference type="ChEBI" id="CHEBI:246422"/>
        <dbReference type="EC" id="3.6.1.23"/>
    </reaction>
</comment>
<dbReference type="PANTHER" id="PTHR11241:SF0">
    <property type="entry name" value="DEOXYURIDINE 5'-TRIPHOSPHATE NUCLEOTIDOHYDROLASE"/>
    <property type="match status" value="1"/>
</dbReference>
<keyword evidence="9" id="KW-1185">Reference proteome</keyword>
<dbReference type="Pfam" id="PF00692">
    <property type="entry name" value="dUTPase"/>
    <property type="match status" value="1"/>
</dbReference>
<comment type="subunit">
    <text evidence="3 6">Homotrimer.</text>
</comment>
<evidence type="ECO:0000256" key="3">
    <source>
        <dbReference type="ARBA" id="ARBA00011233"/>
    </source>
</evidence>
<dbReference type="EMBL" id="AKIJ01000005">
    <property type="protein sequence ID" value="KFG25336.1"/>
    <property type="molecule type" value="Genomic_DNA"/>
</dbReference>
<evidence type="ECO:0000256" key="6">
    <source>
        <dbReference type="RuleBase" id="RU367024"/>
    </source>
</evidence>
<evidence type="ECO:0000313" key="8">
    <source>
        <dbReference type="EMBL" id="KFG25336.1"/>
    </source>
</evidence>
<dbReference type="Gene3D" id="2.70.40.10">
    <property type="match status" value="1"/>
</dbReference>
<keyword evidence="4 6" id="KW-0378">Hydrolase</keyword>
<dbReference type="Proteomes" id="UP000054524">
    <property type="component" value="Unassembled WGS sequence"/>
</dbReference>
<dbReference type="InterPro" id="IPR036157">
    <property type="entry name" value="dUTPase-like_sf"/>
</dbReference>
<comment type="function">
    <text evidence="6">Involved in nucleotide metabolism via production of dUMP, the immediate precursor of thymidine nucleotides, and decreases the intracellular concentration of dUTP so that uracil cannot be incorporated into DNA.</text>
</comment>
<feature type="domain" description="dUTPase-like" evidence="7">
    <location>
        <begin position="16"/>
        <end position="144"/>
    </location>
</feature>
<keyword evidence="6" id="KW-0479">Metal-binding</keyword>
<name>A0A086IZL8_NEMA1</name>
<gene>
    <name evidence="8" type="ORF">NESG_02108</name>
</gene>
<dbReference type="PANTHER" id="PTHR11241">
    <property type="entry name" value="DEOXYURIDINE 5'-TRIPHOSPHATE NUCLEOTIDOHYDROLASE"/>
    <property type="match status" value="1"/>
</dbReference>
<dbReference type="GeneID" id="77677081"/>
<organism evidence="8 9">
    <name type="scientific">Nematocida ausubeli (strain ATCC PRA-371 / ERTm2)</name>
    <name type="common">Nematode killer fungus</name>
    <dbReference type="NCBI Taxonomy" id="1913371"/>
    <lineage>
        <taxon>Eukaryota</taxon>
        <taxon>Fungi</taxon>
        <taxon>Fungi incertae sedis</taxon>
        <taxon>Microsporidia</taxon>
        <taxon>Nematocida</taxon>
    </lineage>
</organism>
<keyword evidence="6" id="KW-0460">Magnesium</keyword>
<dbReference type="GO" id="GO:0006226">
    <property type="term" value="P:dUMP biosynthetic process"/>
    <property type="evidence" value="ECO:0007669"/>
    <property type="project" value="UniProtKB-UniRule"/>
</dbReference>
<dbReference type="NCBIfam" id="TIGR00576">
    <property type="entry name" value="dut"/>
    <property type="match status" value="1"/>
</dbReference>
<sequence length="145" mass="15727">MSREEDVFKVQLLTEHATCPKIATKLSAGYDLYAQSDGVILAGKRKKIDLGCTVEIPTGYYGQICSRSSLSLKNGIMTMGGVIDADYRGELSVLLFNCSETDFHYSKGDRIAQMVIIKIYTEAPILVMEVSATNRSVGGFGSTGV</sequence>
<dbReference type="InterPro" id="IPR029054">
    <property type="entry name" value="dUTPase-like"/>
</dbReference>
<dbReference type="RefSeq" id="XP_052903891.1">
    <property type="nucleotide sequence ID" value="XM_053049720.1"/>
</dbReference>
<comment type="cofactor">
    <cofactor evidence="6">
        <name>Mg(2+)</name>
        <dbReference type="ChEBI" id="CHEBI:18420"/>
    </cofactor>
</comment>
<evidence type="ECO:0000256" key="2">
    <source>
        <dbReference type="ARBA" id="ARBA00006581"/>
    </source>
</evidence>
<dbReference type="GO" id="GO:0046081">
    <property type="term" value="P:dUTP catabolic process"/>
    <property type="evidence" value="ECO:0007669"/>
    <property type="project" value="UniProtKB-UniRule"/>
</dbReference>
<evidence type="ECO:0000256" key="1">
    <source>
        <dbReference type="ARBA" id="ARBA00005142"/>
    </source>
</evidence>
<accession>A0A086IZL8</accession>
<evidence type="ECO:0000256" key="5">
    <source>
        <dbReference type="ARBA" id="ARBA00023080"/>
    </source>
</evidence>
<dbReference type="HOGENOM" id="CLU_068508_2_1_1"/>
<dbReference type="EC" id="3.6.1.23" evidence="6"/>
<reference evidence="8 9" key="1">
    <citation type="journal article" date="2014" name="Genome Announc.">
        <title>Genome Sequence of the Microsporidian Species Nematocida sp1 Strain ERTm6 (ATCC PRA-372).</title>
        <authorList>
            <person name="Bakowski M.A."/>
            <person name="Priest M."/>
            <person name="Young S."/>
            <person name="Cuomo C.A."/>
            <person name="Troemel E.R."/>
        </authorList>
    </citation>
    <scope>NUCLEOTIDE SEQUENCE [LARGE SCALE GENOMIC DNA]</scope>
    <source>
        <strain evidence="8 9">ERTm6</strain>
    </source>
</reference>
<evidence type="ECO:0000259" key="7">
    <source>
        <dbReference type="Pfam" id="PF00692"/>
    </source>
</evidence>
<comment type="caution">
    <text evidence="8">The sequence shown here is derived from an EMBL/GenBank/DDBJ whole genome shotgun (WGS) entry which is preliminary data.</text>
</comment>
<evidence type="ECO:0000313" key="9">
    <source>
        <dbReference type="Proteomes" id="UP000054524"/>
    </source>
</evidence>